<dbReference type="EMBL" id="BAABIL010000014">
    <property type="protein sequence ID" value="GAA4962022.1"/>
    <property type="molecule type" value="Genomic_DNA"/>
</dbReference>
<reference evidence="5" key="1">
    <citation type="journal article" date="2019" name="Int. J. Syst. Evol. Microbiol.">
        <title>The Global Catalogue of Microorganisms (GCM) 10K type strain sequencing project: providing services to taxonomists for standard genome sequencing and annotation.</title>
        <authorList>
            <consortium name="The Broad Institute Genomics Platform"/>
            <consortium name="The Broad Institute Genome Sequencing Center for Infectious Disease"/>
            <person name="Wu L."/>
            <person name="Ma J."/>
        </authorList>
    </citation>
    <scope>NUCLEOTIDE SEQUENCE [LARGE SCALE GENOMIC DNA]</scope>
    <source>
        <strain evidence="5">JCM 18126</strain>
    </source>
</reference>
<dbReference type="Proteomes" id="UP001501195">
    <property type="component" value="Unassembled WGS sequence"/>
</dbReference>
<evidence type="ECO:0000259" key="3">
    <source>
        <dbReference type="Pfam" id="PF25077"/>
    </source>
</evidence>
<evidence type="ECO:0000313" key="4">
    <source>
        <dbReference type="EMBL" id="GAA4962022.1"/>
    </source>
</evidence>
<dbReference type="PANTHER" id="PTHR37031:SF2">
    <property type="entry name" value="PHOD-LIKE PHOSPHATASE METALLOPHOSPHATASE DOMAIN-CONTAINING PROTEIN"/>
    <property type="match status" value="1"/>
</dbReference>
<dbReference type="Gene3D" id="3.60.21.70">
    <property type="entry name" value="PhoD-like phosphatase"/>
    <property type="match status" value="1"/>
</dbReference>
<dbReference type="PANTHER" id="PTHR37031">
    <property type="entry name" value="METALLOPHOSPHATASE BINDING DOMAIN PROTEIN"/>
    <property type="match status" value="1"/>
</dbReference>
<feature type="region of interest" description="Disordered" evidence="1">
    <location>
        <begin position="359"/>
        <end position="385"/>
    </location>
</feature>
<feature type="compositionally biased region" description="Acidic residues" evidence="1">
    <location>
        <begin position="362"/>
        <end position="373"/>
    </location>
</feature>
<feature type="domain" description="PhoD-like phosphatase metallophosphatase" evidence="2">
    <location>
        <begin position="150"/>
        <end position="266"/>
    </location>
</feature>
<feature type="domain" description="DUF7800" evidence="3">
    <location>
        <begin position="8"/>
        <end position="99"/>
    </location>
</feature>
<name>A0ABP9H4L4_9ACTN</name>
<dbReference type="Pfam" id="PF25077">
    <property type="entry name" value="DUF7800"/>
    <property type="match status" value="1"/>
</dbReference>
<dbReference type="InterPro" id="IPR029052">
    <property type="entry name" value="Metallo-depent_PP-like"/>
</dbReference>
<dbReference type="Pfam" id="PF09423">
    <property type="entry name" value="PhoD"/>
    <property type="match status" value="1"/>
</dbReference>
<dbReference type="InterPro" id="IPR018946">
    <property type="entry name" value="PhoD-like_MPP"/>
</dbReference>
<evidence type="ECO:0000313" key="5">
    <source>
        <dbReference type="Proteomes" id="UP001501195"/>
    </source>
</evidence>
<dbReference type="RefSeq" id="WP_345710431.1">
    <property type="nucleotide sequence ID" value="NZ_BAABIL010000014.1"/>
</dbReference>
<comment type="caution">
    <text evidence="4">The sequence shown here is derived from an EMBL/GenBank/DDBJ whole genome shotgun (WGS) entry which is preliminary data.</text>
</comment>
<accession>A0ABP9H4L4</accession>
<dbReference type="SUPFAM" id="SSF56300">
    <property type="entry name" value="Metallo-dependent phosphatases"/>
    <property type="match status" value="1"/>
</dbReference>
<evidence type="ECO:0000259" key="2">
    <source>
        <dbReference type="Pfam" id="PF09423"/>
    </source>
</evidence>
<organism evidence="4 5">
    <name type="scientific">Kineococcus glutinatus</name>
    <dbReference type="NCBI Taxonomy" id="1070872"/>
    <lineage>
        <taxon>Bacteria</taxon>
        <taxon>Bacillati</taxon>
        <taxon>Actinomycetota</taxon>
        <taxon>Actinomycetes</taxon>
        <taxon>Kineosporiales</taxon>
        <taxon>Kineosporiaceae</taxon>
        <taxon>Kineococcus</taxon>
    </lineage>
</organism>
<evidence type="ECO:0000256" key="1">
    <source>
        <dbReference type="SAM" id="MobiDB-lite"/>
    </source>
</evidence>
<proteinExistence type="predicted"/>
<sequence length="589" mass="64940">MAAEDAAPALLLGPLLRFVDATRATVWVETDRPCVVSLELHPPQGGPLTASAPTFGVHGHHYALVVAEHLPPGTVLPYDVSLDGERVWPPAEGLGPFPPSAVRTRGAGGDVRLSFGSCRRAGGGSPRELREMGADALAALALRMAATDEREWPDLLFLTGDQVYADIPSDELRARLRAAHAGSADDGDDVREEIGNYEQYTWLYRETWGTPEVRWLLSTVPTCMLLDDHDLRDDWNTSRTWREEVGTRPWWRDRVVGAFASYWVHQHLGNLAPEHVAVDPLWRALHAAADDAERDRLIDDFAWRADAEPGSARWSFRRDLGDVRLVAVDSRCARVLEPDSRRMVDEEEWAWIRAQVLGTGEGDSEDGGEDGGEDGSRPGGAADPPRHVLLATTLPVFLLHGLHELEGWDEAVAEGAWGRRWARAGEWLRQAADLEHWSAFRGSFAQFARLLADAAAPSREQAPASILVLGGDVHCSYAAEVELPGVDPARTAVHQLVMSPFRNPLEPELRAANVLFEKRWPRALLGRLARAAGVPADEVRWRVGHGPWFDNGVMTLRLDGRRATAEVDHALVVAGHQVLQRTAEVVLQR</sequence>
<gene>
    <name evidence="4" type="ORF">GCM10023225_01970</name>
</gene>
<protein>
    <submittedName>
        <fullName evidence="4">Alkaline phosphatase D family protein</fullName>
    </submittedName>
</protein>
<dbReference type="InterPro" id="IPR038607">
    <property type="entry name" value="PhoD-like_sf"/>
</dbReference>
<dbReference type="InterPro" id="IPR056702">
    <property type="entry name" value="DUF7800"/>
</dbReference>
<keyword evidence="5" id="KW-1185">Reference proteome</keyword>